<feature type="domain" description="Dynamin N-terminal" evidence="2">
    <location>
        <begin position="29"/>
        <end position="168"/>
    </location>
</feature>
<dbReference type="AlphaFoldDB" id="A0A238KCT7"/>
<organism evidence="3 4">
    <name type="scientific">Ruegeria arenilitoris</name>
    <dbReference type="NCBI Taxonomy" id="1173585"/>
    <lineage>
        <taxon>Bacteria</taxon>
        <taxon>Pseudomonadati</taxon>
        <taxon>Pseudomonadota</taxon>
        <taxon>Alphaproteobacteria</taxon>
        <taxon>Rhodobacterales</taxon>
        <taxon>Roseobacteraceae</taxon>
        <taxon>Ruegeria</taxon>
    </lineage>
</organism>
<dbReference type="Proteomes" id="UP000202485">
    <property type="component" value="Unassembled WGS sequence"/>
</dbReference>
<evidence type="ECO:0000259" key="2">
    <source>
        <dbReference type="Pfam" id="PF00350"/>
    </source>
</evidence>
<feature type="region of interest" description="Disordered" evidence="1">
    <location>
        <begin position="419"/>
        <end position="466"/>
    </location>
</feature>
<evidence type="ECO:0000256" key="1">
    <source>
        <dbReference type="SAM" id="MobiDB-lite"/>
    </source>
</evidence>
<feature type="compositionally biased region" description="Basic and acidic residues" evidence="1">
    <location>
        <begin position="558"/>
        <end position="567"/>
    </location>
</feature>
<reference evidence="4" key="1">
    <citation type="submission" date="2017-05" db="EMBL/GenBank/DDBJ databases">
        <authorList>
            <person name="Rodrigo-Torres L."/>
            <person name="Arahal R. D."/>
            <person name="Lucena T."/>
        </authorList>
    </citation>
    <scope>NUCLEOTIDE SEQUENCE [LARGE SCALE GENOMIC DNA]</scope>
    <source>
        <strain evidence="4">CECT 8715</strain>
    </source>
</reference>
<gene>
    <name evidence="3" type="ORF">RUA8715_01727</name>
</gene>
<dbReference type="InterPro" id="IPR045063">
    <property type="entry name" value="Dynamin_N"/>
</dbReference>
<dbReference type="Gene3D" id="3.40.50.300">
    <property type="entry name" value="P-loop containing nucleotide triphosphate hydrolases"/>
    <property type="match status" value="1"/>
</dbReference>
<accession>A0A238KCT7</accession>
<dbReference type="RefSeq" id="WP_093963270.1">
    <property type="nucleotide sequence ID" value="NZ_FXYG01000002.1"/>
</dbReference>
<feature type="region of interest" description="Disordered" evidence="1">
    <location>
        <begin position="318"/>
        <end position="340"/>
    </location>
</feature>
<feature type="compositionally biased region" description="Basic and acidic residues" evidence="1">
    <location>
        <begin position="318"/>
        <end position="339"/>
    </location>
</feature>
<dbReference type="InterPro" id="IPR027417">
    <property type="entry name" value="P-loop_NTPase"/>
</dbReference>
<name>A0A238KCT7_9RHOB</name>
<evidence type="ECO:0000313" key="4">
    <source>
        <dbReference type="Proteomes" id="UP000202485"/>
    </source>
</evidence>
<keyword evidence="4" id="KW-1185">Reference proteome</keyword>
<evidence type="ECO:0000313" key="3">
    <source>
        <dbReference type="EMBL" id="SMX40619.1"/>
    </source>
</evidence>
<dbReference type="Pfam" id="PF00350">
    <property type="entry name" value="Dynamin_N"/>
    <property type="match status" value="1"/>
</dbReference>
<dbReference type="OrthoDB" id="5477114at2"/>
<feature type="compositionally biased region" description="Basic and acidic residues" evidence="1">
    <location>
        <begin position="269"/>
        <end position="278"/>
    </location>
</feature>
<feature type="compositionally biased region" description="Polar residues" evidence="1">
    <location>
        <begin position="437"/>
        <end position="453"/>
    </location>
</feature>
<feature type="region of interest" description="Disordered" evidence="1">
    <location>
        <begin position="542"/>
        <end position="567"/>
    </location>
</feature>
<proteinExistence type="predicted"/>
<dbReference type="EMBL" id="FXYG01000002">
    <property type="protein sequence ID" value="SMX40619.1"/>
    <property type="molecule type" value="Genomic_DNA"/>
</dbReference>
<protein>
    <submittedName>
        <fullName evidence="3">GTPase Era</fullName>
    </submittedName>
</protein>
<dbReference type="SUPFAM" id="SSF52540">
    <property type="entry name" value="P-loop containing nucleoside triphosphate hydrolases"/>
    <property type="match status" value="1"/>
</dbReference>
<sequence length="567" mass="63222">MAKDSQIRFVSPRAWERIEQWSRRKPVFALMGEFSAGKSTLMNFLLRKQALPTQVTATQLPPVWFSWGNKPAYVQRHDGTTSPIGLDELDKVGVNDAQFIRIYLEADILEAVDLIDTPGISDPKIQADVWRRAVGQANGVLWCTHSTQAWRETERATWVSLPERLQHNSLLLVTRADALDLKDRQKVLRRINREAGHLFNRTILFSARDAIIARDKTGDAELWSRSGGGKMIDSFLEITEQIMDSRAEKLARYQIDKSLAGTPPVQPVRPERSDRQTAAEEPAPFKLTNPLDQDDGFEAVRNSDDVIATFPVRPARVERRGESTERERINPDDADRLRAEMSPVPDDDLRALFRDEDEDRLSVAATSKAVTQLDDEDFDEIDVEDDEILVADSDDQTTGQGAQDEDLLATLSERLVGETPAPVTDEQDETPGPSVEDSVSSIASLLSQQQGDDATTYEPEPESNGLVAAQTPEEREAEAPCEQVGEGETSLEHLLSVPAGAPLSAAAMWREIAASEDIPQDVDGLHAVFQAFLEEFDKIAHEHTGRDEQDTIQPVPNPKDRAEWHVL</sequence>
<feature type="region of interest" description="Disordered" evidence="1">
    <location>
        <begin position="258"/>
        <end position="293"/>
    </location>
</feature>